<dbReference type="EMBL" id="JAVDYC010000001">
    <property type="protein sequence ID" value="MDR7326688.1"/>
    <property type="molecule type" value="Genomic_DNA"/>
</dbReference>
<evidence type="ECO:0000313" key="5">
    <source>
        <dbReference type="Proteomes" id="UP001183629"/>
    </source>
</evidence>
<evidence type="ECO:0000256" key="1">
    <source>
        <dbReference type="ARBA" id="ARBA00009013"/>
    </source>
</evidence>
<dbReference type="CDD" id="cd07043">
    <property type="entry name" value="STAS_anti-anti-sigma_factors"/>
    <property type="match status" value="1"/>
</dbReference>
<protein>
    <recommendedName>
        <fullName evidence="2">Anti-sigma factor antagonist</fullName>
    </recommendedName>
</protein>
<organism evidence="4 5">
    <name type="scientific">Catenuloplanes niger</name>
    <dbReference type="NCBI Taxonomy" id="587534"/>
    <lineage>
        <taxon>Bacteria</taxon>
        <taxon>Bacillati</taxon>
        <taxon>Actinomycetota</taxon>
        <taxon>Actinomycetes</taxon>
        <taxon>Micromonosporales</taxon>
        <taxon>Micromonosporaceae</taxon>
        <taxon>Catenuloplanes</taxon>
    </lineage>
</organism>
<proteinExistence type="inferred from homology"/>
<dbReference type="InterPro" id="IPR036513">
    <property type="entry name" value="STAS_dom_sf"/>
</dbReference>
<sequence>MTDLMLRRDDRPDGGLTVHVGGEIDGATAPALQRALLDAVATAPRHLLIDGAEVSFCDSRGLAALIAAWRAAGAAGVPLTLHPSPRLRRVMSLAGIDTLIDLAESPR</sequence>
<reference evidence="4 5" key="1">
    <citation type="submission" date="2023-07" db="EMBL/GenBank/DDBJ databases">
        <title>Sequencing the genomes of 1000 actinobacteria strains.</title>
        <authorList>
            <person name="Klenk H.-P."/>
        </authorList>
    </citation>
    <scope>NUCLEOTIDE SEQUENCE [LARGE SCALE GENOMIC DNA]</scope>
    <source>
        <strain evidence="4 5">DSM 44711</strain>
    </source>
</reference>
<feature type="domain" description="STAS" evidence="3">
    <location>
        <begin position="13"/>
        <end position="107"/>
    </location>
</feature>
<gene>
    <name evidence="4" type="ORF">J2S44_006938</name>
</gene>
<dbReference type="InterPro" id="IPR003658">
    <property type="entry name" value="Anti-sigma_ant"/>
</dbReference>
<dbReference type="InterPro" id="IPR002645">
    <property type="entry name" value="STAS_dom"/>
</dbReference>
<dbReference type="Gene3D" id="3.30.750.24">
    <property type="entry name" value="STAS domain"/>
    <property type="match status" value="1"/>
</dbReference>
<dbReference type="NCBIfam" id="TIGR00377">
    <property type="entry name" value="ant_ant_sig"/>
    <property type="match status" value="1"/>
</dbReference>
<evidence type="ECO:0000256" key="2">
    <source>
        <dbReference type="RuleBase" id="RU003749"/>
    </source>
</evidence>
<keyword evidence="5" id="KW-1185">Reference proteome</keyword>
<accession>A0AAE3ZVD0</accession>
<dbReference type="Proteomes" id="UP001183629">
    <property type="component" value="Unassembled WGS sequence"/>
</dbReference>
<comment type="caution">
    <text evidence="4">The sequence shown here is derived from an EMBL/GenBank/DDBJ whole genome shotgun (WGS) entry which is preliminary data.</text>
</comment>
<dbReference type="AlphaFoldDB" id="A0AAE3ZVD0"/>
<comment type="similarity">
    <text evidence="1 2">Belongs to the anti-sigma-factor antagonist family.</text>
</comment>
<dbReference type="PANTHER" id="PTHR33495">
    <property type="entry name" value="ANTI-SIGMA FACTOR ANTAGONIST TM_1081-RELATED-RELATED"/>
    <property type="match status" value="1"/>
</dbReference>
<evidence type="ECO:0000313" key="4">
    <source>
        <dbReference type="EMBL" id="MDR7326688.1"/>
    </source>
</evidence>
<dbReference type="InterPro" id="IPR058548">
    <property type="entry name" value="MlaB-like_STAS"/>
</dbReference>
<dbReference type="RefSeq" id="WP_310422830.1">
    <property type="nucleotide sequence ID" value="NZ_JAVDYC010000001.1"/>
</dbReference>
<dbReference type="PROSITE" id="PS50801">
    <property type="entry name" value="STAS"/>
    <property type="match status" value="1"/>
</dbReference>
<dbReference type="SUPFAM" id="SSF52091">
    <property type="entry name" value="SpoIIaa-like"/>
    <property type="match status" value="1"/>
</dbReference>
<evidence type="ECO:0000259" key="3">
    <source>
        <dbReference type="PROSITE" id="PS50801"/>
    </source>
</evidence>
<name>A0AAE3ZVD0_9ACTN</name>
<dbReference type="PANTHER" id="PTHR33495:SF2">
    <property type="entry name" value="ANTI-SIGMA FACTOR ANTAGONIST TM_1081-RELATED"/>
    <property type="match status" value="1"/>
</dbReference>
<dbReference type="GO" id="GO:0043856">
    <property type="term" value="F:anti-sigma factor antagonist activity"/>
    <property type="evidence" value="ECO:0007669"/>
    <property type="project" value="InterPro"/>
</dbReference>
<dbReference type="Pfam" id="PF13466">
    <property type="entry name" value="STAS_2"/>
    <property type="match status" value="1"/>
</dbReference>